<keyword evidence="1" id="KW-0175">Coiled coil</keyword>
<name>A0A315ZX05_9FIRM</name>
<dbReference type="AlphaFoldDB" id="A0A315ZX05"/>
<dbReference type="EMBL" id="UHJJ01000008">
    <property type="protein sequence ID" value="SUQ14819.1"/>
    <property type="molecule type" value="Genomic_DNA"/>
</dbReference>
<evidence type="ECO:0000313" key="2">
    <source>
        <dbReference type="EMBL" id="SUQ14819.1"/>
    </source>
</evidence>
<keyword evidence="3" id="KW-1185">Reference proteome</keyword>
<sequence length="338" mass="40197">MTKKLQEYFPMLRTRNEILNEIGKKEELLVLFDSWKEEQQEEFLDFCSGARGVKILYDSFFKEIFSPEYHPERVERFLSLILCRKVRIIQILPNDSTRIADECTLLITDIVVELEDGSIANIEIQKIGYAFPGERIACYSADMLLRQYKRVKGRRKKNFTYRDIKTVYTIVLFEKSTREFHEVKGQYIHRGKQIFNTGLQLNMLQEYVLIPLDIFKNSMHNKIIESELDAWLAFLSYDEPEKIAELLEIHPEFRTMYEEIYQMCLDIEEVMHMFSKELRELDRNTVRYMIEEQEKEIKEQEKELKEQGIKIQEQGTKIQEQSAEIAALKEKLASILGE</sequence>
<dbReference type="Pfam" id="PF12784">
    <property type="entry name" value="PDDEXK_2"/>
    <property type="match status" value="1"/>
</dbReference>
<feature type="coiled-coil region" evidence="1">
    <location>
        <begin position="283"/>
        <end position="338"/>
    </location>
</feature>
<evidence type="ECO:0000313" key="3">
    <source>
        <dbReference type="Proteomes" id="UP000254051"/>
    </source>
</evidence>
<accession>A0A315ZX05</accession>
<protein>
    <submittedName>
        <fullName evidence="2">PD-(D/E)XK nuclease family transposase</fullName>
    </submittedName>
</protein>
<organism evidence="2 3">
    <name type="scientific">Faecalicatena contorta</name>
    <dbReference type="NCBI Taxonomy" id="39482"/>
    <lineage>
        <taxon>Bacteria</taxon>
        <taxon>Bacillati</taxon>
        <taxon>Bacillota</taxon>
        <taxon>Clostridia</taxon>
        <taxon>Lachnospirales</taxon>
        <taxon>Lachnospiraceae</taxon>
        <taxon>Faecalicatena</taxon>
    </lineage>
</organism>
<dbReference type="Proteomes" id="UP000254051">
    <property type="component" value="Unassembled WGS sequence"/>
</dbReference>
<gene>
    <name evidence="2" type="ORF">SAMN05216529_10844</name>
</gene>
<proteinExistence type="predicted"/>
<reference evidence="3" key="1">
    <citation type="submission" date="2017-07" db="EMBL/GenBank/DDBJ databases">
        <authorList>
            <person name="Varghese N."/>
            <person name="Submissions S."/>
        </authorList>
    </citation>
    <scope>NUCLEOTIDE SEQUENCE [LARGE SCALE GENOMIC DNA]</scope>
    <source>
        <strain evidence="3">NLAE-zl-C134</strain>
    </source>
</reference>
<dbReference type="OrthoDB" id="2057992at2"/>
<evidence type="ECO:0000256" key="1">
    <source>
        <dbReference type="SAM" id="Coils"/>
    </source>
</evidence>
<dbReference type="RefSeq" id="WP_109712053.1">
    <property type="nucleotide sequence ID" value="NZ_QGDS01000008.1"/>
</dbReference>